<evidence type="ECO:0000256" key="2">
    <source>
        <dbReference type="ARBA" id="ARBA00023242"/>
    </source>
</evidence>
<organism evidence="5 6">
    <name type="scientific">Zasmidium cellare ATCC 36951</name>
    <dbReference type="NCBI Taxonomy" id="1080233"/>
    <lineage>
        <taxon>Eukaryota</taxon>
        <taxon>Fungi</taxon>
        <taxon>Dikarya</taxon>
        <taxon>Ascomycota</taxon>
        <taxon>Pezizomycotina</taxon>
        <taxon>Dothideomycetes</taxon>
        <taxon>Dothideomycetidae</taxon>
        <taxon>Mycosphaerellales</taxon>
        <taxon>Mycosphaerellaceae</taxon>
        <taxon>Zasmidium</taxon>
    </lineage>
</organism>
<evidence type="ECO:0000256" key="3">
    <source>
        <dbReference type="SAM" id="MobiDB-lite"/>
    </source>
</evidence>
<dbReference type="CDD" id="cd12148">
    <property type="entry name" value="fungal_TF_MHR"/>
    <property type="match status" value="1"/>
</dbReference>
<dbReference type="Gene3D" id="4.10.240.10">
    <property type="entry name" value="Zn(2)-C6 fungal-type DNA-binding domain"/>
    <property type="match status" value="1"/>
</dbReference>
<dbReference type="OrthoDB" id="4898680at2759"/>
<dbReference type="PANTHER" id="PTHR31001">
    <property type="entry name" value="UNCHARACTERIZED TRANSCRIPTIONAL REGULATORY PROTEIN"/>
    <property type="match status" value="1"/>
</dbReference>
<feature type="region of interest" description="Disordered" evidence="3">
    <location>
        <begin position="57"/>
        <end position="95"/>
    </location>
</feature>
<accession>A0A6A6C8L0</accession>
<evidence type="ECO:0000256" key="1">
    <source>
        <dbReference type="ARBA" id="ARBA00004123"/>
    </source>
</evidence>
<dbReference type="InterPro" id="IPR001138">
    <property type="entry name" value="Zn2Cys6_DnaBD"/>
</dbReference>
<dbReference type="CDD" id="cd00067">
    <property type="entry name" value="GAL4"/>
    <property type="match status" value="1"/>
</dbReference>
<dbReference type="InterPro" id="IPR036864">
    <property type="entry name" value="Zn2-C6_fun-type_DNA-bd_sf"/>
</dbReference>
<dbReference type="GO" id="GO:0005634">
    <property type="term" value="C:nucleus"/>
    <property type="evidence" value="ECO:0007669"/>
    <property type="project" value="UniProtKB-SubCell"/>
</dbReference>
<feature type="compositionally biased region" description="Polar residues" evidence="3">
    <location>
        <begin position="65"/>
        <end position="75"/>
    </location>
</feature>
<dbReference type="GO" id="GO:0000981">
    <property type="term" value="F:DNA-binding transcription factor activity, RNA polymerase II-specific"/>
    <property type="evidence" value="ECO:0007669"/>
    <property type="project" value="InterPro"/>
</dbReference>
<dbReference type="AlphaFoldDB" id="A0A6A6C8L0"/>
<name>A0A6A6C8L0_ZASCE</name>
<protein>
    <recommendedName>
        <fullName evidence="4">Zn(2)-C6 fungal-type domain-containing protein</fullName>
    </recommendedName>
</protein>
<feature type="compositionally biased region" description="Polar residues" evidence="3">
    <location>
        <begin position="1"/>
        <end position="10"/>
    </location>
</feature>
<dbReference type="PROSITE" id="PS50048">
    <property type="entry name" value="ZN2_CY6_FUNGAL_2"/>
    <property type="match status" value="1"/>
</dbReference>
<dbReference type="Proteomes" id="UP000799537">
    <property type="component" value="Unassembled WGS sequence"/>
</dbReference>
<proteinExistence type="predicted"/>
<dbReference type="Pfam" id="PF00172">
    <property type="entry name" value="Zn_clus"/>
    <property type="match status" value="1"/>
</dbReference>
<feature type="compositionally biased region" description="Polar residues" evidence="3">
    <location>
        <begin position="83"/>
        <end position="95"/>
    </location>
</feature>
<reference evidence="5" key="1">
    <citation type="journal article" date="2020" name="Stud. Mycol.">
        <title>101 Dothideomycetes genomes: a test case for predicting lifestyles and emergence of pathogens.</title>
        <authorList>
            <person name="Haridas S."/>
            <person name="Albert R."/>
            <person name="Binder M."/>
            <person name="Bloem J."/>
            <person name="Labutti K."/>
            <person name="Salamov A."/>
            <person name="Andreopoulos B."/>
            <person name="Baker S."/>
            <person name="Barry K."/>
            <person name="Bills G."/>
            <person name="Bluhm B."/>
            <person name="Cannon C."/>
            <person name="Castanera R."/>
            <person name="Culley D."/>
            <person name="Daum C."/>
            <person name="Ezra D."/>
            <person name="Gonzalez J."/>
            <person name="Henrissat B."/>
            <person name="Kuo A."/>
            <person name="Liang C."/>
            <person name="Lipzen A."/>
            <person name="Lutzoni F."/>
            <person name="Magnuson J."/>
            <person name="Mondo S."/>
            <person name="Nolan M."/>
            <person name="Ohm R."/>
            <person name="Pangilinan J."/>
            <person name="Park H.-J."/>
            <person name="Ramirez L."/>
            <person name="Alfaro M."/>
            <person name="Sun H."/>
            <person name="Tritt A."/>
            <person name="Yoshinaga Y."/>
            <person name="Zwiers L.-H."/>
            <person name="Turgeon B."/>
            <person name="Goodwin S."/>
            <person name="Spatafora J."/>
            <person name="Crous P."/>
            <person name="Grigoriev I."/>
        </authorList>
    </citation>
    <scope>NUCLEOTIDE SEQUENCE</scope>
    <source>
        <strain evidence="5">ATCC 36951</strain>
    </source>
</reference>
<evidence type="ECO:0000259" key="4">
    <source>
        <dbReference type="PROSITE" id="PS50048"/>
    </source>
</evidence>
<dbReference type="SMART" id="SM00066">
    <property type="entry name" value="GAL4"/>
    <property type="match status" value="1"/>
</dbReference>
<dbReference type="RefSeq" id="XP_033664406.1">
    <property type="nucleotide sequence ID" value="XM_033813620.1"/>
</dbReference>
<evidence type="ECO:0000313" key="6">
    <source>
        <dbReference type="Proteomes" id="UP000799537"/>
    </source>
</evidence>
<keyword evidence="6" id="KW-1185">Reference proteome</keyword>
<feature type="domain" description="Zn(2)-C6 fungal-type" evidence="4">
    <location>
        <begin position="20"/>
        <end position="52"/>
    </location>
</feature>
<comment type="subcellular location">
    <subcellularLocation>
        <location evidence="1">Nucleus</location>
    </subcellularLocation>
</comment>
<sequence length="652" mass="72684">MASTPTNGSSARRKNGKDASCEPCRKSKIRCDHARPICGRCRQRSLHSQCFYHPAPLSRKKPASSAAQSQDTVISTHAEETSVPESIPSTATATQSANVTHLKGFSSVLNRTRAEYTARIAEVLHHLRDFQTIEDLMASYWPASQSAILPGGLIMRGMPALGQTVALHVSSNEEDQLMQLAKRVMDSTSIRVKINASLTPEDFMDLFTGENLRLEYLGLIFSIAARSYFIGMAKNMAWKEEFLQQIYQCSTTCLQMARELTPVNDMTVWLAQDHAIMTSAIEGDSSEVHWRCQGDLHLDIFSLGIYQESQITVDTPFFLAECRRRTYARAYRNDKFISALLDRPPRLLKRRSNVELPLDLTDEELLAEPGELALARGRLTSEGWAQTGCISAATWARIRVVTAEMTEEIFEYRWLPVHPESIIALRALADRNRQTWSSLPSHVQYTSAAWQSGSDPQNCFMLVSVLLGFLNTEFQLFQMIEKHDVDAAQRLILVSSEIVSLVLELGSYRRKAVYMHARFSDVLLYFGLAPALVLSQALTKSKSDPSSLPPGLRRSTLIRHLSAFICQLESISGPGEVNYDITSHAAGLITAALDEVLDVAEPGPSSAPSDALATPLDFDMATLSSSYPDIWEGFDLNEWQKQIDWNVGYDGF</sequence>
<dbReference type="InterPro" id="IPR050613">
    <property type="entry name" value="Sec_Metabolite_Reg"/>
</dbReference>
<dbReference type="SUPFAM" id="SSF57701">
    <property type="entry name" value="Zn2/Cys6 DNA-binding domain"/>
    <property type="match status" value="1"/>
</dbReference>
<dbReference type="GeneID" id="54566892"/>
<dbReference type="EMBL" id="ML993608">
    <property type="protein sequence ID" value="KAF2163517.1"/>
    <property type="molecule type" value="Genomic_DNA"/>
</dbReference>
<dbReference type="PANTHER" id="PTHR31001:SF82">
    <property type="entry name" value="ZN(II)2CYS6 TRANSCRIPTION FACTOR (EUROFUNG)"/>
    <property type="match status" value="1"/>
</dbReference>
<dbReference type="GO" id="GO:0008270">
    <property type="term" value="F:zinc ion binding"/>
    <property type="evidence" value="ECO:0007669"/>
    <property type="project" value="InterPro"/>
</dbReference>
<keyword evidence="2" id="KW-0539">Nucleus</keyword>
<gene>
    <name evidence="5" type="ORF">M409DRAFT_57409</name>
</gene>
<dbReference type="PROSITE" id="PS00463">
    <property type="entry name" value="ZN2_CY6_FUNGAL_1"/>
    <property type="match status" value="1"/>
</dbReference>
<feature type="region of interest" description="Disordered" evidence="3">
    <location>
        <begin position="1"/>
        <end position="23"/>
    </location>
</feature>
<evidence type="ECO:0000313" key="5">
    <source>
        <dbReference type="EMBL" id="KAF2163517.1"/>
    </source>
</evidence>